<evidence type="ECO:0000256" key="11">
    <source>
        <dbReference type="ARBA" id="ARBA00022741"/>
    </source>
</evidence>
<dbReference type="GO" id="GO:0046872">
    <property type="term" value="F:metal ion binding"/>
    <property type="evidence" value="ECO:0007669"/>
    <property type="project" value="UniProtKB-KW"/>
</dbReference>
<dbReference type="Proteomes" id="UP000298787">
    <property type="component" value="Chromosome 5"/>
</dbReference>
<dbReference type="PANTHER" id="PTHR12280:SF20">
    <property type="entry name" value="4'-PHOSPHOPANTETHEINE PHOSPHATASE"/>
    <property type="match status" value="1"/>
</dbReference>
<evidence type="ECO:0000256" key="10">
    <source>
        <dbReference type="ARBA" id="ARBA00022723"/>
    </source>
</evidence>
<dbReference type="Pfam" id="PF03630">
    <property type="entry name" value="Fumble"/>
    <property type="match status" value="1"/>
</dbReference>
<comment type="function">
    <text evidence="22">Phosphatase which shows a preference for 4'-phosphopantetheine and its oxidatively damaged forms (sulfonate or S-sulfonate), providing strong indirect evidence that the phosphatase activity pre-empts damage in the coenzyme A (CoA) pathway. Hydrolyzing excess 4'-phosphopantetheine could constitute a directed overflow mechanism to prevent its oxidation to the S-sulfonate, sulfonate, or other forms. Hydrolyzing 4'-phosphopantetheine sulfonate or S-sulfonate would forestall their conversion to inactive forms of CoA and acyl carrier protein. May play a role in the physiological regulation of CoA intracellular levels.</text>
</comment>
<evidence type="ECO:0000256" key="9">
    <source>
        <dbReference type="ARBA" id="ARBA00022596"/>
    </source>
</evidence>
<name>A0A4U5U8Y6_COLLU</name>
<evidence type="ECO:0000256" key="16">
    <source>
        <dbReference type="ARBA" id="ARBA00023074"/>
    </source>
</evidence>
<evidence type="ECO:0000256" key="5">
    <source>
        <dbReference type="ARBA" id="ARBA00011388"/>
    </source>
</evidence>
<evidence type="ECO:0000256" key="23">
    <source>
        <dbReference type="PIRNR" id="PIRNR036939"/>
    </source>
</evidence>
<evidence type="ECO:0000256" key="20">
    <source>
        <dbReference type="ARBA" id="ARBA00029347"/>
    </source>
</evidence>
<evidence type="ECO:0000256" key="2">
    <source>
        <dbReference type="ARBA" id="ARBA00001967"/>
    </source>
</evidence>
<evidence type="ECO:0000256" key="18">
    <source>
        <dbReference type="ARBA" id="ARBA00029312"/>
    </source>
</evidence>
<keyword evidence="25" id="KW-0418">Kinase</keyword>
<keyword evidence="14" id="KW-0007">Acetylation</keyword>
<evidence type="ECO:0000256" key="6">
    <source>
        <dbReference type="ARBA" id="ARBA00019490"/>
    </source>
</evidence>
<dbReference type="SUPFAM" id="SSF111321">
    <property type="entry name" value="AF1104-like"/>
    <property type="match status" value="1"/>
</dbReference>
<keyword evidence="16" id="KW-0944">Nitration</keyword>
<dbReference type="InterPro" id="IPR035073">
    <property type="entry name" value="At2g17340_3_helix_bundle"/>
</dbReference>
<dbReference type="InterPro" id="IPR002791">
    <property type="entry name" value="ARMT1-like_metal-bd"/>
</dbReference>
<dbReference type="InterPro" id="IPR043129">
    <property type="entry name" value="ATPase_NBD"/>
</dbReference>
<keyword evidence="17" id="KW-0464">Manganese</keyword>
<gene>
    <name evidence="25" type="ORF">D9C73_005749</name>
</gene>
<dbReference type="CDD" id="cd24123">
    <property type="entry name" value="ASKHA_NBD_PanK-II_Pank4"/>
    <property type="match status" value="1"/>
</dbReference>
<evidence type="ECO:0000256" key="7">
    <source>
        <dbReference type="ARBA" id="ARBA00022490"/>
    </source>
</evidence>
<evidence type="ECO:0000256" key="4">
    <source>
        <dbReference type="ARBA" id="ARBA00005538"/>
    </source>
</evidence>
<dbReference type="Gene3D" id="3.30.420.40">
    <property type="match status" value="1"/>
</dbReference>
<dbReference type="STRING" id="240159.A0A4U5U8Y6"/>
<keyword evidence="10" id="KW-0479">Metal-binding</keyword>
<comment type="similarity">
    <text evidence="23">Belongs to the type II pantothenate kinase family.</text>
</comment>
<comment type="cofactor">
    <cofactor evidence="2">
        <name>Ni(2+)</name>
        <dbReference type="ChEBI" id="CHEBI:49786"/>
    </cofactor>
</comment>
<keyword evidence="8" id="KW-0597">Phosphoprotein</keyword>
<comment type="catalytic activity">
    <reaction evidence="20">
        <text>(R)-4'-phospho-S-sulfopantetheine + H2O = (R)-S-sulfopantetheine + phosphate</text>
        <dbReference type="Rhea" id="RHEA:68340"/>
        <dbReference type="ChEBI" id="CHEBI:15377"/>
        <dbReference type="ChEBI" id="CHEBI:43474"/>
        <dbReference type="ChEBI" id="CHEBI:177302"/>
        <dbReference type="ChEBI" id="CHEBI:177303"/>
    </reaction>
    <physiologicalReaction direction="left-to-right" evidence="20">
        <dbReference type="Rhea" id="RHEA:68341"/>
    </physiologicalReaction>
</comment>
<evidence type="ECO:0000256" key="19">
    <source>
        <dbReference type="ARBA" id="ARBA00029319"/>
    </source>
</evidence>
<evidence type="ECO:0000313" key="25">
    <source>
        <dbReference type="EMBL" id="TKS70803.1"/>
    </source>
</evidence>
<evidence type="ECO:0000256" key="12">
    <source>
        <dbReference type="ARBA" id="ARBA00022801"/>
    </source>
</evidence>
<reference evidence="25 26" key="1">
    <citation type="submission" date="2019-01" db="EMBL/GenBank/DDBJ databases">
        <title>Genome Assembly of Collichthys lucidus.</title>
        <authorList>
            <person name="Cai M."/>
            <person name="Xiao S."/>
        </authorList>
    </citation>
    <scope>NUCLEOTIDE SEQUENCE [LARGE SCALE GENOMIC DNA]</scope>
    <source>
        <strain evidence="25">JT15FE1705JMU</strain>
        <tissue evidence="25">Muscle</tissue>
    </source>
</reference>
<evidence type="ECO:0000256" key="17">
    <source>
        <dbReference type="ARBA" id="ARBA00023211"/>
    </source>
</evidence>
<evidence type="ECO:0000256" key="3">
    <source>
        <dbReference type="ARBA" id="ARBA00004496"/>
    </source>
</evidence>
<evidence type="ECO:0000259" key="24">
    <source>
        <dbReference type="Pfam" id="PF01937"/>
    </source>
</evidence>
<dbReference type="FunFam" id="3.30.420.510:FF:000002">
    <property type="entry name" value="Pantothenate kinase 4"/>
    <property type="match status" value="1"/>
</dbReference>
<dbReference type="Gene3D" id="3.30.420.510">
    <property type="match status" value="1"/>
</dbReference>
<comment type="cofactor">
    <cofactor evidence="1">
        <name>Mn(2+)</name>
        <dbReference type="ChEBI" id="CHEBI:29035"/>
    </cofactor>
</comment>
<keyword evidence="15 23" id="KW-0173">Coenzyme A biosynthesis</keyword>
<keyword evidence="11 23" id="KW-0547">Nucleotide-binding</keyword>
<dbReference type="GO" id="GO:0004594">
    <property type="term" value="F:pantothenate kinase activity"/>
    <property type="evidence" value="ECO:0007669"/>
    <property type="project" value="InterPro"/>
</dbReference>
<comment type="similarity">
    <text evidence="4">In the N-terminal section; belongs to the type II pantothenate kinase family.</text>
</comment>
<dbReference type="Gene3D" id="3.40.50.10880">
    <property type="entry name" value="Uncharacterised protein PF01937, DUF89, domain 3"/>
    <property type="match status" value="1"/>
</dbReference>
<evidence type="ECO:0000256" key="15">
    <source>
        <dbReference type="ARBA" id="ARBA00022993"/>
    </source>
</evidence>
<dbReference type="Pfam" id="PF01937">
    <property type="entry name" value="ARMT1-like_dom"/>
    <property type="match status" value="1"/>
</dbReference>
<dbReference type="PIRSF" id="PIRSF036939">
    <property type="entry name" value="PanK_long"/>
    <property type="match status" value="1"/>
</dbReference>
<dbReference type="FunFam" id="3.40.50.10880:FF:000001">
    <property type="entry name" value="Pantothenate kinase 4"/>
    <property type="match status" value="1"/>
</dbReference>
<evidence type="ECO:0000256" key="8">
    <source>
        <dbReference type="ARBA" id="ARBA00022553"/>
    </source>
</evidence>
<dbReference type="NCBIfam" id="TIGR00555">
    <property type="entry name" value="panK_eukar"/>
    <property type="match status" value="1"/>
</dbReference>
<dbReference type="SUPFAM" id="SSF53067">
    <property type="entry name" value="Actin-like ATPase domain"/>
    <property type="match status" value="2"/>
</dbReference>
<comment type="catalytic activity">
    <reaction evidence="19">
        <text>(R)-4'-phosphopantetheine sulfonate + H2O = (R)-pantetheine sulfonate + phosphate</text>
        <dbReference type="Rhea" id="RHEA:68336"/>
        <dbReference type="ChEBI" id="CHEBI:15377"/>
        <dbReference type="ChEBI" id="CHEBI:43474"/>
        <dbReference type="ChEBI" id="CHEBI:177300"/>
        <dbReference type="ChEBI" id="CHEBI:177301"/>
    </reaction>
    <physiologicalReaction direction="left-to-right" evidence="19">
        <dbReference type="Rhea" id="RHEA:68337"/>
    </physiologicalReaction>
</comment>
<evidence type="ECO:0000256" key="1">
    <source>
        <dbReference type="ARBA" id="ARBA00001936"/>
    </source>
</evidence>
<dbReference type="InterPro" id="IPR036075">
    <property type="entry name" value="ARMT-1-like_metal-bd_sf"/>
</dbReference>
<evidence type="ECO:0000256" key="14">
    <source>
        <dbReference type="ARBA" id="ARBA00022990"/>
    </source>
</evidence>
<accession>A0A4U5U8Y6</accession>
<dbReference type="GO" id="GO:0016787">
    <property type="term" value="F:hydrolase activity"/>
    <property type="evidence" value="ECO:0007669"/>
    <property type="project" value="UniProtKB-KW"/>
</dbReference>
<proteinExistence type="inferred from homology"/>
<dbReference type="GO" id="GO:0005634">
    <property type="term" value="C:nucleus"/>
    <property type="evidence" value="ECO:0007669"/>
    <property type="project" value="TreeGrafter"/>
</dbReference>
<dbReference type="PANTHER" id="PTHR12280">
    <property type="entry name" value="PANTOTHENATE KINASE"/>
    <property type="match status" value="1"/>
</dbReference>
<dbReference type="GO" id="GO:0005829">
    <property type="term" value="C:cytosol"/>
    <property type="evidence" value="ECO:0007669"/>
    <property type="project" value="TreeGrafter"/>
</dbReference>
<evidence type="ECO:0000313" key="26">
    <source>
        <dbReference type="Proteomes" id="UP000298787"/>
    </source>
</evidence>
<dbReference type="InterPro" id="IPR004567">
    <property type="entry name" value="Type_II_PanK"/>
</dbReference>
<sequence length="789" mass="88647">MAECVRLNSSTSSHTMDKSITLPPDEIFRNLENAKRFAIDIGGSLTKLAYYSTVQHKVAKVRSFDHSAKEAAGDRLYEISVQEEVTARLHFIKFENAYIETCLDFIKDHLVNTDTKVIKATGGGAHKFKELIERKLGLKVDKEDEMTCLIKGCNFVLRNIPREAFVYAKHADSEFRFQTTQPDIFPYLLVNIGSGVSIVKVESEDKFERIGGSSIGGGTFWGLGALLTKTKRFDELLQLASKGQHTSVDMLVKDIYGGSYGSLGLTGDLIASSFGKSATADKEFSKEDMAKSLLHMISNDIGQLACLYAKLHNLSRVYFGGFFIRGHPVTMHTITYSINFFTKARPPKNKRTPSMSMTATLNYRINTTKKNPTNVHNPNQYSWGENYAGSSGLMSVSPDMNPMQRARSGTFDMLEMDRLERQLVNLPLLQDPSSYIPDTMDLTEDALAREYWLYCFEEALDGVVKRAVASQPDMPQAVERAEKFRQKYRHKLQTLRHQPFAYGSLTVRSLLDTREHCLNEFNFPDPYSKIKQKENDIALKYYQKAMKSLEELTWEERQFALVRGVLAGNVFDWGAKAVSDVLESDPEFGFEEAKRQLEERPWLVDSYDQWLERLKGPPHKCALFFVDNSGVDIILGVIPFVRELLSRGTEVVLASNSGPALNDVTNGELQILTERIAAMDPVIQAGLREDRLTLVQSGSSSPCLDLSRLDKVLAMVVRERQTDLVIIEGMGRAIHTNYYAMLSCESLKMAVIKNSWLADRLGGKLFSVVFKYEVPAGKPSQNSAALTPS</sequence>
<feature type="domain" description="Damage-control phosphatase ARMT1-like metal-binding" evidence="24">
    <location>
        <begin position="456"/>
        <end position="764"/>
    </location>
</feature>
<keyword evidence="25" id="KW-0808">Transferase</keyword>
<keyword evidence="7" id="KW-0963">Cytoplasm</keyword>
<dbReference type="AlphaFoldDB" id="A0A4U5U8Y6"/>
<keyword evidence="12" id="KW-0378">Hydrolase</keyword>
<dbReference type="GO" id="GO:0005524">
    <property type="term" value="F:ATP binding"/>
    <property type="evidence" value="ECO:0007669"/>
    <property type="project" value="UniProtKB-UniRule"/>
</dbReference>
<evidence type="ECO:0000256" key="21">
    <source>
        <dbReference type="ARBA" id="ARBA00032948"/>
    </source>
</evidence>
<evidence type="ECO:0000256" key="22">
    <source>
        <dbReference type="ARBA" id="ARBA00046055"/>
    </source>
</evidence>
<dbReference type="Gene3D" id="1.20.1700.10">
    <property type="entry name" value="AF1104-like"/>
    <property type="match status" value="1"/>
</dbReference>
<keyword evidence="26" id="KW-1185">Reference proteome</keyword>
<keyword evidence="13 23" id="KW-0067">ATP-binding</keyword>
<dbReference type="EMBL" id="CM014082">
    <property type="protein sequence ID" value="TKS70803.1"/>
    <property type="molecule type" value="Genomic_DNA"/>
</dbReference>
<protein>
    <recommendedName>
        <fullName evidence="6">4'-phosphopantetheine phosphatase</fullName>
    </recommendedName>
    <alternativeName>
        <fullName evidence="21">Inactive pantothenic acid kinase 4</fullName>
    </alternativeName>
</protein>
<evidence type="ECO:0000256" key="13">
    <source>
        <dbReference type="ARBA" id="ARBA00022840"/>
    </source>
</evidence>
<dbReference type="Gene3D" id="1.10.285.20">
    <property type="entry name" value="Uncharacterised protein PF01937, DUF89, domain 2"/>
    <property type="match status" value="1"/>
</dbReference>
<comment type="subcellular location">
    <subcellularLocation>
        <location evidence="3">Cytoplasm</location>
    </subcellularLocation>
</comment>
<dbReference type="InterPro" id="IPR015844">
    <property type="entry name" value="PanK_long"/>
</dbReference>
<comment type="catalytic activity">
    <reaction evidence="18">
        <text>(R)-4'-phosphopantetheine + H2O = (R)-pantetheine + phosphate</text>
        <dbReference type="Rhea" id="RHEA:68328"/>
        <dbReference type="ChEBI" id="CHEBI:15377"/>
        <dbReference type="ChEBI" id="CHEBI:16753"/>
        <dbReference type="ChEBI" id="CHEBI:43474"/>
        <dbReference type="ChEBI" id="CHEBI:61723"/>
    </reaction>
    <physiologicalReaction direction="left-to-right" evidence="18">
        <dbReference type="Rhea" id="RHEA:68329"/>
    </physiologicalReaction>
</comment>
<dbReference type="FunFam" id="1.20.1700.10:FF:000001">
    <property type="entry name" value="Pantothenate kinase 4"/>
    <property type="match status" value="1"/>
</dbReference>
<comment type="subunit">
    <text evidence="5">Homodimer. Interacts with PKM.</text>
</comment>
<dbReference type="GO" id="GO:0015937">
    <property type="term" value="P:coenzyme A biosynthetic process"/>
    <property type="evidence" value="ECO:0007669"/>
    <property type="project" value="UniProtKB-UniRule"/>
</dbReference>
<dbReference type="FunFam" id="3.30.420.40:FF:000067">
    <property type="entry name" value="Pantothenate kinase 4"/>
    <property type="match status" value="1"/>
</dbReference>
<keyword evidence="9" id="KW-0533">Nickel</keyword>
<organism evidence="25 26">
    <name type="scientific">Collichthys lucidus</name>
    <name type="common">Big head croaker</name>
    <name type="synonym">Sciaena lucida</name>
    <dbReference type="NCBI Taxonomy" id="240159"/>
    <lineage>
        <taxon>Eukaryota</taxon>
        <taxon>Metazoa</taxon>
        <taxon>Chordata</taxon>
        <taxon>Craniata</taxon>
        <taxon>Vertebrata</taxon>
        <taxon>Euteleostomi</taxon>
        <taxon>Actinopterygii</taxon>
        <taxon>Neopterygii</taxon>
        <taxon>Teleostei</taxon>
        <taxon>Neoteleostei</taxon>
        <taxon>Acanthomorphata</taxon>
        <taxon>Eupercaria</taxon>
        <taxon>Sciaenidae</taxon>
        <taxon>Collichthys</taxon>
    </lineage>
</organism>